<dbReference type="EMBL" id="JABEND010000001">
    <property type="protein sequence ID" value="NNG34647.1"/>
    <property type="molecule type" value="Genomic_DNA"/>
</dbReference>
<dbReference type="SUPFAM" id="SSF52317">
    <property type="entry name" value="Class I glutamine amidotransferase-like"/>
    <property type="match status" value="2"/>
</dbReference>
<comment type="similarity">
    <text evidence="1">Belongs to the peptidase S51 family.</text>
</comment>
<dbReference type="InterPro" id="IPR005320">
    <property type="entry name" value="Peptidase_S51"/>
</dbReference>
<comment type="caution">
    <text evidence="6">The sequence shown here is derived from an EMBL/GenBank/DDBJ whole genome shotgun (WGS) entry which is preliminary data.</text>
</comment>
<proteinExistence type="inferred from homology"/>
<dbReference type="CDD" id="cd03145">
    <property type="entry name" value="GAT1_cyanophycinase"/>
    <property type="match status" value="1"/>
</dbReference>
<keyword evidence="3" id="KW-0378">Hydrolase</keyword>
<feature type="chain" id="PRO_5032423157" evidence="5">
    <location>
        <begin position="36"/>
        <end position="630"/>
    </location>
</feature>
<keyword evidence="2" id="KW-0645">Protease</keyword>
<dbReference type="GO" id="GO:0016740">
    <property type="term" value="F:transferase activity"/>
    <property type="evidence" value="ECO:0007669"/>
    <property type="project" value="UniProtKB-KW"/>
</dbReference>
<reference evidence="6 7" key="1">
    <citation type="submission" date="2020-05" db="EMBL/GenBank/DDBJ databases">
        <title>Nakamurella sp. DB0629 isolated from air conditioner.</title>
        <authorList>
            <person name="Kim D.H."/>
            <person name="Kim D.-U."/>
        </authorList>
    </citation>
    <scope>NUCLEOTIDE SEQUENCE [LARGE SCALE GENOMIC DNA]</scope>
    <source>
        <strain evidence="6 7">DB0629</strain>
    </source>
</reference>
<dbReference type="AlphaFoldDB" id="A0A849A3K6"/>
<dbReference type="GO" id="GO:0008236">
    <property type="term" value="F:serine-type peptidase activity"/>
    <property type="evidence" value="ECO:0007669"/>
    <property type="project" value="UniProtKB-KW"/>
</dbReference>
<dbReference type="InterPro" id="IPR006311">
    <property type="entry name" value="TAT_signal"/>
</dbReference>
<keyword evidence="5" id="KW-0732">Signal</keyword>
<evidence type="ECO:0000256" key="5">
    <source>
        <dbReference type="SAM" id="SignalP"/>
    </source>
</evidence>
<protein>
    <submittedName>
        <fullName evidence="6">Type 1 glutamine amidotransferase-like domain-containing protein</fullName>
    </submittedName>
</protein>
<dbReference type="PANTHER" id="PTHR36175:SF1">
    <property type="entry name" value="CYANOPHYCINASE"/>
    <property type="match status" value="1"/>
</dbReference>
<keyword evidence="6" id="KW-0808">Transferase</keyword>
<keyword evidence="4" id="KW-0720">Serine protease</keyword>
<accession>A0A849A3K6</accession>
<keyword evidence="7" id="KW-1185">Reference proteome</keyword>
<keyword evidence="6" id="KW-0315">Glutamine amidotransferase</keyword>
<evidence type="ECO:0000313" key="7">
    <source>
        <dbReference type="Proteomes" id="UP000562984"/>
    </source>
</evidence>
<evidence type="ECO:0000256" key="4">
    <source>
        <dbReference type="ARBA" id="ARBA00022825"/>
    </source>
</evidence>
<dbReference type="RefSeq" id="WP_171198250.1">
    <property type="nucleotide sequence ID" value="NZ_JABEND010000001.1"/>
</dbReference>
<dbReference type="Pfam" id="PF03575">
    <property type="entry name" value="Peptidase_S51"/>
    <property type="match status" value="1"/>
</dbReference>
<dbReference type="InterPro" id="IPR029062">
    <property type="entry name" value="Class_I_gatase-like"/>
</dbReference>
<dbReference type="PROSITE" id="PS51318">
    <property type="entry name" value="TAT"/>
    <property type="match status" value="1"/>
</dbReference>
<sequence>MHPIHHRRRSNRRGVLGGLALAVALPLAVFQPVAAAGSADAVEPLPPIGSQTLVPIGGGYGQHVEQQFAGLARQRALQLGADRTVDLLVVPSTYGDDPADRAENLRMAKGRTDDLNTACTAIVASGALTGCTARLLTLLDRADAENPANSAALGGRGVDGVFILGGDQTIAMRVLANTPAEAALAQAYRRGVVTGGSSAGNAVLSRSMITGYTPDGYPWTGLQRGSSTIGWGDSLGTDDRGLAFGSETFIFDQHFYQRGRFGRLLNLTAQSVEHYGSPGKIGLGVDYNTAPVLADDRTITGMIGDSSAAVMDLAGAGAPAWVGPDRTLTVRGVRTGLLAPGAGQSYDARSRQLLVNGTALPAVSAPPAPRLALPGRASVLLGGGGNDTPGSAVLQRFAGRASGAGDVLVLTAGYPDAAAARAAAQRYTAAVKKAGYQGRVRMLIAGADPIDAASVAGAAGVLVLGGDQQLISDAVRDNGFAGAVRSAISTAKVVLTEGAATAALGPSYDAVANPTSDTDEDAAIAAFRAHGNSFSPGLGLIRAATLEPMLGYDYRWGRLYAAVAHHRATPAVGISEQTAVELDGTTATVLGARSVVTVDGRRGWFGTGSNGAIAAGNVFLSAYAGGQRLG</sequence>
<name>A0A849A3K6_9ACTN</name>
<evidence type="ECO:0000313" key="6">
    <source>
        <dbReference type="EMBL" id="NNG34647.1"/>
    </source>
</evidence>
<gene>
    <name evidence="6" type="ORF">HKD39_02700</name>
</gene>
<organism evidence="6 7">
    <name type="scientific">Nakamurella aerolata</name>
    <dbReference type="NCBI Taxonomy" id="1656892"/>
    <lineage>
        <taxon>Bacteria</taxon>
        <taxon>Bacillati</taxon>
        <taxon>Actinomycetota</taxon>
        <taxon>Actinomycetes</taxon>
        <taxon>Nakamurellales</taxon>
        <taxon>Nakamurellaceae</taxon>
        <taxon>Nakamurella</taxon>
    </lineage>
</organism>
<feature type="signal peptide" evidence="5">
    <location>
        <begin position="1"/>
        <end position="35"/>
    </location>
</feature>
<evidence type="ECO:0000256" key="2">
    <source>
        <dbReference type="ARBA" id="ARBA00022670"/>
    </source>
</evidence>
<evidence type="ECO:0000256" key="3">
    <source>
        <dbReference type="ARBA" id="ARBA00022801"/>
    </source>
</evidence>
<dbReference type="Proteomes" id="UP000562984">
    <property type="component" value="Unassembled WGS sequence"/>
</dbReference>
<dbReference type="GO" id="GO:0006508">
    <property type="term" value="P:proteolysis"/>
    <property type="evidence" value="ECO:0007669"/>
    <property type="project" value="UniProtKB-KW"/>
</dbReference>
<dbReference type="Gene3D" id="3.40.50.880">
    <property type="match status" value="2"/>
</dbReference>
<evidence type="ECO:0000256" key="1">
    <source>
        <dbReference type="ARBA" id="ARBA00006534"/>
    </source>
</evidence>
<dbReference type="PANTHER" id="PTHR36175">
    <property type="entry name" value="CYANOPHYCINASE"/>
    <property type="match status" value="1"/>
</dbReference>